<dbReference type="InterPro" id="IPR023209">
    <property type="entry name" value="DAO"/>
</dbReference>
<feature type="binding site" evidence="6">
    <location>
        <position position="259"/>
    </location>
    <ligand>
        <name>D-dopa</name>
        <dbReference type="ChEBI" id="CHEBI:149689"/>
    </ligand>
</feature>
<dbReference type="GO" id="GO:0005737">
    <property type="term" value="C:cytoplasm"/>
    <property type="evidence" value="ECO:0007669"/>
    <property type="project" value="TreeGrafter"/>
</dbReference>
<dbReference type="GeneID" id="20087518"/>
<dbReference type="SUPFAM" id="SSF54373">
    <property type="entry name" value="FAD-linked reductases, C-terminal domain"/>
    <property type="match status" value="1"/>
</dbReference>
<accession>A0A024TQJ6</accession>
<evidence type="ECO:0000256" key="5">
    <source>
        <dbReference type="ARBA" id="ARBA00023002"/>
    </source>
</evidence>
<dbReference type="PIRSF" id="PIRSF000189">
    <property type="entry name" value="D-aa_oxidase"/>
    <property type="match status" value="1"/>
</dbReference>
<protein>
    <recommendedName>
        <fullName evidence="7">FAD dependent oxidoreductase domain-containing protein</fullName>
    </recommendedName>
</protein>
<dbReference type="EMBL" id="KI913977">
    <property type="protein sequence ID" value="ETV96303.1"/>
    <property type="molecule type" value="Genomic_DNA"/>
</dbReference>
<evidence type="ECO:0000259" key="7">
    <source>
        <dbReference type="Pfam" id="PF01266"/>
    </source>
</evidence>
<evidence type="ECO:0000256" key="4">
    <source>
        <dbReference type="ARBA" id="ARBA00022827"/>
    </source>
</evidence>
<organism evidence="8">
    <name type="scientific">Aphanomyces invadans</name>
    <dbReference type="NCBI Taxonomy" id="157072"/>
    <lineage>
        <taxon>Eukaryota</taxon>
        <taxon>Sar</taxon>
        <taxon>Stramenopiles</taxon>
        <taxon>Oomycota</taxon>
        <taxon>Saprolegniomycetes</taxon>
        <taxon>Saprolegniales</taxon>
        <taxon>Verrucalvaceae</taxon>
        <taxon>Aphanomyces</taxon>
    </lineage>
</organism>
<dbReference type="Gene3D" id="3.30.9.10">
    <property type="entry name" value="D-Amino Acid Oxidase, subunit A, domain 2"/>
    <property type="match status" value="1"/>
</dbReference>
<dbReference type="GO" id="GO:0071949">
    <property type="term" value="F:FAD binding"/>
    <property type="evidence" value="ECO:0007669"/>
    <property type="project" value="InterPro"/>
</dbReference>
<gene>
    <name evidence="8" type="ORF">H310_10468</name>
</gene>
<dbReference type="PROSITE" id="PS00677">
    <property type="entry name" value="DAO"/>
    <property type="match status" value="1"/>
</dbReference>
<keyword evidence="3" id="KW-0285">Flavoprotein</keyword>
<keyword evidence="5" id="KW-0560">Oxidoreductase</keyword>
<dbReference type="InterPro" id="IPR006076">
    <property type="entry name" value="FAD-dep_OxRdtase"/>
</dbReference>
<feature type="binding site" evidence="6">
    <location>
        <begin position="258"/>
        <end position="263"/>
    </location>
    <ligand>
        <name>FAD</name>
        <dbReference type="ChEBI" id="CHEBI:57692"/>
    </ligand>
</feature>
<reference evidence="8" key="1">
    <citation type="submission" date="2013-12" db="EMBL/GenBank/DDBJ databases">
        <title>The Genome Sequence of Aphanomyces invadans NJM9701.</title>
        <authorList>
            <consortium name="The Broad Institute Genomics Platform"/>
            <person name="Russ C."/>
            <person name="Tyler B."/>
            <person name="van West P."/>
            <person name="Dieguez-Uribeondo J."/>
            <person name="Young S.K."/>
            <person name="Zeng Q."/>
            <person name="Gargeya S."/>
            <person name="Fitzgerald M."/>
            <person name="Abouelleil A."/>
            <person name="Alvarado L."/>
            <person name="Chapman S.B."/>
            <person name="Gainer-Dewar J."/>
            <person name="Goldberg J."/>
            <person name="Griggs A."/>
            <person name="Gujja S."/>
            <person name="Hansen M."/>
            <person name="Howarth C."/>
            <person name="Imamovic A."/>
            <person name="Ireland A."/>
            <person name="Larimer J."/>
            <person name="McCowan C."/>
            <person name="Murphy C."/>
            <person name="Pearson M."/>
            <person name="Poon T.W."/>
            <person name="Priest M."/>
            <person name="Roberts A."/>
            <person name="Saif S."/>
            <person name="Shea T."/>
            <person name="Sykes S."/>
            <person name="Wortman J."/>
            <person name="Nusbaum C."/>
            <person name="Birren B."/>
        </authorList>
    </citation>
    <scope>NUCLEOTIDE SEQUENCE [LARGE SCALE GENOMIC DNA]</scope>
    <source>
        <strain evidence="8">NJM9701</strain>
    </source>
</reference>
<evidence type="ECO:0000313" key="8">
    <source>
        <dbReference type="EMBL" id="ETV96303.1"/>
    </source>
</evidence>
<dbReference type="RefSeq" id="XP_008875095.1">
    <property type="nucleotide sequence ID" value="XM_008876873.1"/>
</dbReference>
<comment type="cofactor">
    <cofactor evidence="1 6">
        <name>FAD</name>
        <dbReference type="ChEBI" id="CHEBI:57692"/>
    </cofactor>
</comment>
<dbReference type="PANTHER" id="PTHR11530">
    <property type="entry name" value="D-AMINO ACID OXIDASE"/>
    <property type="match status" value="1"/>
</dbReference>
<feature type="binding site" evidence="6">
    <location>
        <position position="229"/>
    </location>
    <ligand>
        <name>D-dopa</name>
        <dbReference type="ChEBI" id="CHEBI:149689"/>
    </ligand>
</feature>
<feature type="domain" description="FAD dependent oxidoreductase" evidence="7">
    <location>
        <begin position="15"/>
        <end position="274"/>
    </location>
</feature>
<evidence type="ECO:0000256" key="1">
    <source>
        <dbReference type="ARBA" id="ARBA00001974"/>
    </source>
</evidence>
<dbReference type="OrthoDB" id="2015447at2759"/>
<dbReference type="VEuPathDB" id="FungiDB:H310_10468"/>
<dbReference type="STRING" id="157072.A0A024TQJ6"/>
<proteinExistence type="inferred from homology"/>
<dbReference type="SUPFAM" id="SSF51971">
    <property type="entry name" value="Nucleotide-binding domain"/>
    <property type="match status" value="1"/>
</dbReference>
<evidence type="ECO:0000256" key="2">
    <source>
        <dbReference type="ARBA" id="ARBA00006730"/>
    </source>
</evidence>
<comment type="similarity">
    <text evidence="2">Belongs to the DAMOX/DASOX family.</text>
</comment>
<name>A0A024TQJ6_9STRA</name>
<feature type="binding site" evidence="6">
    <location>
        <position position="131"/>
    </location>
    <ligand>
        <name>FAD</name>
        <dbReference type="ChEBI" id="CHEBI:57692"/>
    </ligand>
</feature>
<dbReference type="AlphaFoldDB" id="A0A024TQJ6"/>
<dbReference type="GO" id="GO:0019478">
    <property type="term" value="P:D-amino acid catabolic process"/>
    <property type="evidence" value="ECO:0007669"/>
    <property type="project" value="TreeGrafter"/>
</dbReference>
<dbReference type="eggNOG" id="KOG3923">
    <property type="taxonomic scope" value="Eukaryota"/>
</dbReference>
<evidence type="ECO:0000256" key="6">
    <source>
        <dbReference type="PIRSR" id="PIRSR000189-1"/>
    </source>
</evidence>
<dbReference type="Pfam" id="PF01266">
    <property type="entry name" value="DAO"/>
    <property type="match status" value="1"/>
</dbReference>
<keyword evidence="4 6" id="KW-0274">FAD</keyword>
<feature type="binding site" evidence="6">
    <location>
        <position position="173"/>
    </location>
    <ligand>
        <name>D-dopa</name>
        <dbReference type="ChEBI" id="CHEBI:149689"/>
    </ligand>
</feature>
<sequence length="283" mass="30963">MKDETLVMTMFDFSAWGHETMMWLQGLLDTHGSAAVGVKKTQGTELQDTPTLAHPYWAHSVDGFRFLAPDEAKKYGHAFGFEYTSLMIHPGVLMAWMTKQIQSRGGTFEKRHLSSLENLRGDACDVIVNCTGLGAGKLVNDPTVYPVRGQVVKVFNRAINQFFLVESGGHYTYILPRPGGEVILGGTVQAHNWSTDCNDDDVKDIVERCAALDPAVKESRVLETKAGLRPSTTRGTRVELDPKRGAGTAWIIHNYGHGGSGHTIHRGCAADVARIVESLAAKL</sequence>
<evidence type="ECO:0000256" key="3">
    <source>
        <dbReference type="ARBA" id="ARBA00022630"/>
    </source>
</evidence>
<dbReference type="PANTHER" id="PTHR11530:SF11">
    <property type="entry name" value="D-ASPARTATE OXIDASE"/>
    <property type="match status" value="1"/>
</dbReference>
<dbReference type="InterPro" id="IPR006181">
    <property type="entry name" value="D-amino_acid_oxidase_CS"/>
</dbReference>
<dbReference type="GO" id="GO:0003884">
    <property type="term" value="F:D-amino-acid oxidase activity"/>
    <property type="evidence" value="ECO:0007669"/>
    <property type="project" value="InterPro"/>
</dbReference>
<dbReference type="Gene3D" id="3.40.50.720">
    <property type="entry name" value="NAD(P)-binding Rossmann-like Domain"/>
    <property type="match status" value="1"/>
</dbReference>